<evidence type="ECO:0000256" key="1">
    <source>
        <dbReference type="SAM" id="Phobius"/>
    </source>
</evidence>
<keyword evidence="1" id="KW-1133">Transmembrane helix</keyword>
<dbReference type="RefSeq" id="XP_046017332.1">
    <property type="nucleotide sequence ID" value="XM_046152914.1"/>
</dbReference>
<dbReference type="AlphaFoldDB" id="A0A9P8YFU6"/>
<reference evidence="2" key="1">
    <citation type="journal article" date="2021" name="Nat. Commun.">
        <title>Genetic determinants of endophytism in the Arabidopsis root mycobiome.</title>
        <authorList>
            <person name="Mesny F."/>
            <person name="Miyauchi S."/>
            <person name="Thiergart T."/>
            <person name="Pickel B."/>
            <person name="Atanasova L."/>
            <person name="Karlsson M."/>
            <person name="Huettel B."/>
            <person name="Barry K.W."/>
            <person name="Haridas S."/>
            <person name="Chen C."/>
            <person name="Bauer D."/>
            <person name="Andreopoulos W."/>
            <person name="Pangilinan J."/>
            <person name="LaButti K."/>
            <person name="Riley R."/>
            <person name="Lipzen A."/>
            <person name="Clum A."/>
            <person name="Drula E."/>
            <person name="Henrissat B."/>
            <person name="Kohler A."/>
            <person name="Grigoriev I.V."/>
            <person name="Martin F.M."/>
            <person name="Hacquard S."/>
        </authorList>
    </citation>
    <scope>NUCLEOTIDE SEQUENCE</scope>
    <source>
        <strain evidence="2">MPI-CAGE-CH-0230</strain>
    </source>
</reference>
<protein>
    <submittedName>
        <fullName evidence="2">Uncharacterized protein</fullName>
    </submittedName>
</protein>
<name>A0A9P8YFU6_9PEZI</name>
<organism evidence="2 3">
    <name type="scientific">Microdochium trichocladiopsis</name>
    <dbReference type="NCBI Taxonomy" id="1682393"/>
    <lineage>
        <taxon>Eukaryota</taxon>
        <taxon>Fungi</taxon>
        <taxon>Dikarya</taxon>
        <taxon>Ascomycota</taxon>
        <taxon>Pezizomycotina</taxon>
        <taxon>Sordariomycetes</taxon>
        <taxon>Xylariomycetidae</taxon>
        <taxon>Xylariales</taxon>
        <taxon>Microdochiaceae</taxon>
        <taxon>Microdochium</taxon>
    </lineage>
</organism>
<dbReference type="GeneID" id="70182460"/>
<comment type="caution">
    <text evidence="2">The sequence shown here is derived from an EMBL/GenBank/DDBJ whole genome shotgun (WGS) entry which is preliminary data.</text>
</comment>
<accession>A0A9P8YFU6</accession>
<feature type="transmembrane region" description="Helical" evidence="1">
    <location>
        <begin position="53"/>
        <end position="75"/>
    </location>
</feature>
<dbReference type="Proteomes" id="UP000756346">
    <property type="component" value="Unassembled WGS sequence"/>
</dbReference>
<keyword evidence="1" id="KW-0472">Membrane</keyword>
<evidence type="ECO:0000313" key="3">
    <source>
        <dbReference type="Proteomes" id="UP000756346"/>
    </source>
</evidence>
<dbReference type="EMBL" id="JAGTJQ010000002">
    <property type="protein sequence ID" value="KAH7038211.1"/>
    <property type="molecule type" value="Genomic_DNA"/>
</dbReference>
<sequence length="154" mass="17205">MQGRQSGLFRAPKAARVGRAWKGYLAARTWYPVSGRSSWRGGARGDRGRRTSWVVVVVAVIVDVRCMLYALWFVLVASARIAPPPLPRRYGPFLGKWSLPGRGGGPWKRFGEADGNVIGVREGVWFQRRNRKEGRKKGGDAYVLLQGSPRLEQP</sequence>
<evidence type="ECO:0000313" key="2">
    <source>
        <dbReference type="EMBL" id="KAH7038211.1"/>
    </source>
</evidence>
<proteinExistence type="predicted"/>
<keyword evidence="1" id="KW-0812">Transmembrane</keyword>
<keyword evidence="3" id="KW-1185">Reference proteome</keyword>
<gene>
    <name evidence="2" type="ORF">B0I36DRAFT_315790</name>
</gene>